<gene>
    <name evidence="2" type="ORF">LITE_LOCUS44966</name>
</gene>
<evidence type="ECO:0000313" key="2">
    <source>
        <dbReference type="EMBL" id="CAI0548983.1"/>
    </source>
</evidence>
<feature type="compositionally biased region" description="Low complexity" evidence="1">
    <location>
        <begin position="64"/>
        <end position="77"/>
    </location>
</feature>
<feature type="region of interest" description="Disordered" evidence="1">
    <location>
        <begin position="64"/>
        <end position="90"/>
    </location>
</feature>
<organism evidence="2 3">
    <name type="scientific">Linum tenue</name>
    <dbReference type="NCBI Taxonomy" id="586396"/>
    <lineage>
        <taxon>Eukaryota</taxon>
        <taxon>Viridiplantae</taxon>
        <taxon>Streptophyta</taxon>
        <taxon>Embryophyta</taxon>
        <taxon>Tracheophyta</taxon>
        <taxon>Spermatophyta</taxon>
        <taxon>Magnoliopsida</taxon>
        <taxon>eudicotyledons</taxon>
        <taxon>Gunneridae</taxon>
        <taxon>Pentapetalae</taxon>
        <taxon>rosids</taxon>
        <taxon>fabids</taxon>
        <taxon>Malpighiales</taxon>
        <taxon>Linaceae</taxon>
        <taxon>Linum</taxon>
    </lineage>
</organism>
<accession>A0AAV0QXT2</accession>
<comment type="caution">
    <text evidence="2">The sequence shown here is derived from an EMBL/GenBank/DDBJ whole genome shotgun (WGS) entry which is preliminary data.</text>
</comment>
<dbReference type="EMBL" id="CAMGYJ010000010">
    <property type="protein sequence ID" value="CAI0548983.1"/>
    <property type="molecule type" value="Genomic_DNA"/>
</dbReference>
<feature type="non-terminal residue" evidence="2">
    <location>
        <position position="1"/>
    </location>
</feature>
<sequence>RSPGFPRSWSPSSLCCCSPLRVLNLLTLQTPSPAPAIRSLWLSTTSLSALIAPISSSTTWFESSRTMSSSPSSISTSLHGATPKSDPMAPSFTKLNSIPSPISLPRFRFQSDWITNSKFLIPVRISLLFPTDAAQRGRVLAVGIGDIIW</sequence>
<keyword evidence="3" id="KW-1185">Reference proteome</keyword>
<protein>
    <submittedName>
        <fullName evidence="2">Uncharacterized protein</fullName>
    </submittedName>
</protein>
<proteinExistence type="predicted"/>
<dbReference type="Proteomes" id="UP001154282">
    <property type="component" value="Unassembled WGS sequence"/>
</dbReference>
<dbReference type="AlphaFoldDB" id="A0AAV0QXT2"/>
<evidence type="ECO:0000313" key="3">
    <source>
        <dbReference type="Proteomes" id="UP001154282"/>
    </source>
</evidence>
<reference evidence="2" key="1">
    <citation type="submission" date="2022-08" db="EMBL/GenBank/DDBJ databases">
        <authorList>
            <person name="Gutierrez-Valencia J."/>
        </authorList>
    </citation>
    <scope>NUCLEOTIDE SEQUENCE</scope>
</reference>
<evidence type="ECO:0000256" key="1">
    <source>
        <dbReference type="SAM" id="MobiDB-lite"/>
    </source>
</evidence>
<name>A0AAV0QXT2_9ROSI</name>